<keyword evidence="2" id="KW-1185">Reference proteome</keyword>
<organism evidence="1 2">
    <name type="scientific">Brachionus plicatilis</name>
    <name type="common">Marine rotifer</name>
    <name type="synonym">Brachionus muelleri</name>
    <dbReference type="NCBI Taxonomy" id="10195"/>
    <lineage>
        <taxon>Eukaryota</taxon>
        <taxon>Metazoa</taxon>
        <taxon>Spiralia</taxon>
        <taxon>Gnathifera</taxon>
        <taxon>Rotifera</taxon>
        <taxon>Eurotatoria</taxon>
        <taxon>Monogononta</taxon>
        <taxon>Pseudotrocha</taxon>
        <taxon>Ploima</taxon>
        <taxon>Brachionidae</taxon>
        <taxon>Brachionus</taxon>
    </lineage>
</organism>
<reference evidence="1 2" key="1">
    <citation type="journal article" date="2018" name="Sci. Rep.">
        <title>Genomic signatures of local adaptation to the degree of environmental predictability in rotifers.</title>
        <authorList>
            <person name="Franch-Gras L."/>
            <person name="Hahn C."/>
            <person name="Garcia-Roger E.M."/>
            <person name="Carmona M.J."/>
            <person name="Serra M."/>
            <person name="Gomez A."/>
        </authorList>
    </citation>
    <scope>NUCLEOTIDE SEQUENCE [LARGE SCALE GENOMIC DNA]</scope>
    <source>
        <strain evidence="1">HYR1</strain>
    </source>
</reference>
<dbReference type="EMBL" id="REGN01009078">
    <property type="protein sequence ID" value="RNA02011.1"/>
    <property type="molecule type" value="Genomic_DNA"/>
</dbReference>
<proteinExistence type="predicted"/>
<sequence length="74" mass="8445">MNFSRPLLSQKIGQIQFEVKVSSGLGKRRFQVVPHLKVGIDPGLASARVWLRLHRENHVIMSLIAFVECVYVFP</sequence>
<evidence type="ECO:0000313" key="2">
    <source>
        <dbReference type="Proteomes" id="UP000276133"/>
    </source>
</evidence>
<dbReference type="Proteomes" id="UP000276133">
    <property type="component" value="Unassembled WGS sequence"/>
</dbReference>
<name>A0A3M7PTC0_BRAPC</name>
<accession>A0A3M7PTC0</accession>
<comment type="caution">
    <text evidence="1">The sequence shown here is derived from an EMBL/GenBank/DDBJ whole genome shotgun (WGS) entry which is preliminary data.</text>
</comment>
<evidence type="ECO:0000313" key="1">
    <source>
        <dbReference type="EMBL" id="RNA02011.1"/>
    </source>
</evidence>
<protein>
    <submittedName>
        <fullName evidence="1">Uncharacterized protein</fullName>
    </submittedName>
</protein>
<gene>
    <name evidence="1" type="ORF">BpHYR1_051163</name>
</gene>
<dbReference type="AlphaFoldDB" id="A0A3M7PTC0"/>